<feature type="compositionally biased region" description="Polar residues" evidence="1">
    <location>
        <begin position="52"/>
        <end position="61"/>
    </location>
</feature>
<evidence type="ECO:0000313" key="2">
    <source>
        <dbReference type="EMBL" id="MDV2482534.1"/>
    </source>
</evidence>
<dbReference type="RefSeq" id="WP_317065634.1">
    <property type="nucleotide sequence ID" value="NZ_WBKO01000002.1"/>
</dbReference>
<organism evidence="2 3">
    <name type="scientific">Methanoculleus caldifontis</name>
    <dbReference type="NCBI Taxonomy" id="2651577"/>
    <lineage>
        <taxon>Archaea</taxon>
        <taxon>Methanobacteriati</taxon>
        <taxon>Methanobacteriota</taxon>
        <taxon>Stenosarchaea group</taxon>
        <taxon>Methanomicrobia</taxon>
        <taxon>Methanomicrobiales</taxon>
        <taxon>Methanomicrobiaceae</taxon>
        <taxon>Methanoculleus</taxon>
    </lineage>
</organism>
<accession>A0ABU3X394</accession>
<proteinExistence type="predicted"/>
<sequence length="91" mass="10771">MIEHYNTVRQMIYLMIFMPLPADPEERALRQQSGHQRFYSPTPMRRERRAPQAQTLENTGTALEKTPISRRAIEEKFGIYQDFYPPPPNGY</sequence>
<dbReference type="Proteomes" id="UP001281203">
    <property type="component" value="Unassembled WGS sequence"/>
</dbReference>
<evidence type="ECO:0000313" key="3">
    <source>
        <dbReference type="Proteomes" id="UP001281203"/>
    </source>
</evidence>
<reference evidence="2 3" key="1">
    <citation type="submission" date="2019-10" db="EMBL/GenBank/DDBJ databases">
        <title>Isolation and characterization of Methanoculleus sp. Wushi-C6 from a hot spring well.</title>
        <authorList>
            <person name="Chen S.-C."/>
            <person name="Lan Z.-H."/>
            <person name="You Y.-T."/>
            <person name="Lai M.-C."/>
        </authorList>
    </citation>
    <scope>NUCLEOTIDE SEQUENCE [LARGE SCALE GENOMIC DNA]</scope>
    <source>
        <strain evidence="2 3">Wushi-C6</strain>
    </source>
</reference>
<keyword evidence="3" id="KW-1185">Reference proteome</keyword>
<evidence type="ECO:0000256" key="1">
    <source>
        <dbReference type="SAM" id="MobiDB-lite"/>
    </source>
</evidence>
<evidence type="ECO:0008006" key="4">
    <source>
        <dbReference type="Google" id="ProtNLM"/>
    </source>
</evidence>
<gene>
    <name evidence="2" type="ORF">F8E02_11090</name>
</gene>
<protein>
    <recommendedName>
        <fullName evidence="4">Transposase</fullName>
    </recommendedName>
</protein>
<comment type="caution">
    <text evidence="2">The sequence shown here is derived from an EMBL/GenBank/DDBJ whole genome shotgun (WGS) entry which is preliminary data.</text>
</comment>
<feature type="region of interest" description="Disordered" evidence="1">
    <location>
        <begin position="31"/>
        <end position="68"/>
    </location>
</feature>
<dbReference type="EMBL" id="WBKO01000002">
    <property type="protein sequence ID" value="MDV2482534.1"/>
    <property type="molecule type" value="Genomic_DNA"/>
</dbReference>
<name>A0ABU3X394_9EURY</name>